<dbReference type="RefSeq" id="WP_004429935.1">
    <property type="nucleotide sequence ID" value="NZ_LT009730.1"/>
</dbReference>
<evidence type="ECO:0000256" key="1">
    <source>
        <dbReference type="SAM" id="Phobius"/>
    </source>
</evidence>
<dbReference type="AlphaFoldDB" id="A0A1S7P4E3"/>
<protein>
    <recommendedName>
        <fullName evidence="4">DUF2975 domain-containing protein</fullName>
    </recommendedName>
</protein>
<organism evidence="2 3">
    <name type="scientific">Agrobacterium tumefaciens str. Kerr 14</name>
    <dbReference type="NCBI Taxonomy" id="1183424"/>
    <lineage>
        <taxon>Bacteria</taxon>
        <taxon>Pseudomonadati</taxon>
        <taxon>Pseudomonadota</taxon>
        <taxon>Alphaproteobacteria</taxon>
        <taxon>Hyphomicrobiales</taxon>
        <taxon>Rhizobiaceae</taxon>
        <taxon>Rhizobium/Agrobacterium group</taxon>
        <taxon>Agrobacterium</taxon>
        <taxon>Agrobacterium tumefaciens complex</taxon>
    </lineage>
</organism>
<name>A0A1S7P4E3_AGRTU</name>
<sequence length="179" mass="19357">MTDPSISRRIARVSRILIWLSFVFAGTLIAAYVAIWADTETLRTVIEGQILPPATPYLLTDAVRVTGFVVGLLPLLAVLSGLWFAVLLFRLFERGEVFTQTSGKRLIQVGVALAALLPAQIVMTGSASFLLTVGNPVPSISFSFESTQMLVGFAGGLMIVVGWVLGEATRIADENREFI</sequence>
<accession>A0A1S7P4E3</accession>
<gene>
    <name evidence="2" type="ORF">AGR4C_Cc160037</name>
</gene>
<keyword evidence="1" id="KW-1133">Transmembrane helix</keyword>
<keyword evidence="1" id="KW-0472">Membrane</keyword>
<evidence type="ECO:0000313" key="3">
    <source>
        <dbReference type="Proteomes" id="UP000191897"/>
    </source>
</evidence>
<evidence type="ECO:0008006" key="4">
    <source>
        <dbReference type="Google" id="ProtNLM"/>
    </source>
</evidence>
<reference evidence="2 3" key="1">
    <citation type="submission" date="2016-01" db="EMBL/GenBank/DDBJ databases">
        <authorList>
            <person name="Oliw E.H."/>
        </authorList>
    </citation>
    <scope>NUCLEOTIDE SEQUENCE [LARGE SCALE GENOMIC DNA]</scope>
    <source>
        <strain evidence="2 3">Kerr 14</strain>
    </source>
</reference>
<feature type="transmembrane region" description="Helical" evidence="1">
    <location>
        <begin position="149"/>
        <end position="166"/>
    </location>
</feature>
<dbReference type="Proteomes" id="UP000191897">
    <property type="component" value="Unassembled WGS sequence"/>
</dbReference>
<feature type="transmembrane region" description="Helical" evidence="1">
    <location>
        <begin position="65"/>
        <end position="89"/>
    </location>
</feature>
<feature type="transmembrane region" description="Helical" evidence="1">
    <location>
        <begin position="16"/>
        <end position="37"/>
    </location>
</feature>
<feature type="transmembrane region" description="Helical" evidence="1">
    <location>
        <begin position="109"/>
        <end position="129"/>
    </location>
</feature>
<dbReference type="InterPro" id="IPR021354">
    <property type="entry name" value="DUF2975"/>
</dbReference>
<evidence type="ECO:0000313" key="2">
    <source>
        <dbReference type="EMBL" id="CUX15614.1"/>
    </source>
</evidence>
<proteinExistence type="predicted"/>
<dbReference type="EMBL" id="FBWC01000008">
    <property type="protein sequence ID" value="CUX15614.1"/>
    <property type="molecule type" value="Genomic_DNA"/>
</dbReference>
<dbReference type="Pfam" id="PF11188">
    <property type="entry name" value="DUF2975"/>
    <property type="match status" value="1"/>
</dbReference>
<keyword evidence="1" id="KW-0812">Transmembrane</keyword>
<dbReference type="GeneID" id="97365196"/>